<dbReference type="GO" id="GO:0004803">
    <property type="term" value="F:transposase activity"/>
    <property type="evidence" value="ECO:0007669"/>
    <property type="project" value="InterPro"/>
</dbReference>
<dbReference type="GO" id="GO:0006313">
    <property type="term" value="P:DNA transposition"/>
    <property type="evidence" value="ECO:0007669"/>
    <property type="project" value="InterPro"/>
</dbReference>
<dbReference type="SUPFAM" id="SSF143422">
    <property type="entry name" value="Transposase IS200-like"/>
    <property type="match status" value="1"/>
</dbReference>
<keyword evidence="3" id="KW-1185">Reference proteome</keyword>
<dbReference type="InterPro" id="IPR002686">
    <property type="entry name" value="Transposase_17"/>
</dbReference>
<dbReference type="Proteomes" id="UP000192472">
    <property type="component" value="Unassembled WGS sequence"/>
</dbReference>
<dbReference type="OrthoDB" id="9788881at2"/>
<sequence>MSAYKFNDPLGMYFVTFTVVEWVDVFTRDDYRLIVVDSLKHCQTEKGLIIHAWVLMSNHLHLIISRKEDGESLSDIVRDFKKFTSSKIIKSIKENTGESRKNWMLWIFESAGRKNSNNKSYQFWRQDNHAEQLVSNKFMDQKLDYIHNNPVEARLTDEPEHYLYSSAKCYAGQKGSLEISIIA</sequence>
<dbReference type="PANTHER" id="PTHR36966:SF1">
    <property type="entry name" value="REP-ASSOCIATED TYROSINE TRANSPOSASE"/>
    <property type="match status" value="1"/>
</dbReference>
<organism evidence="2 3">
    <name type="scientific">Reichenbachiella faecimaris</name>
    <dbReference type="NCBI Taxonomy" id="692418"/>
    <lineage>
        <taxon>Bacteria</taxon>
        <taxon>Pseudomonadati</taxon>
        <taxon>Bacteroidota</taxon>
        <taxon>Cytophagia</taxon>
        <taxon>Cytophagales</taxon>
        <taxon>Reichenbachiellaceae</taxon>
        <taxon>Reichenbachiella</taxon>
    </lineage>
</organism>
<dbReference type="RefSeq" id="WP_084371402.1">
    <property type="nucleotide sequence ID" value="NZ_FWYF01000001.1"/>
</dbReference>
<protein>
    <submittedName>
        <fullName evidence="2">REP element-mobilizing transposase RayT</fullName>
    </submittedName>
</protein>
<gene>
    <name evidence="2" type="ORF">SAMN04488029_1107</name>
</gene>
<dbReference type="EMBL" id="FWYF01000001">
    <property type="protein sequence ID" value="SMD32756.1"/>
    <property type="molecule type" value="Genomic_DNA"/>
</dbReference>
<dbReference type="NCBIfam" id="NF047646">
    <property type="entry name" value="REP_Tyr_transpos"/>
    <property type="match status" value="1"/>
</dbReference>
<dbReference type="SMART" id="SM01321">
    <property type="entry name" value="Y1_Tnp"/>
    <property type="match status" value="1"/>
</dbReference>
<proteinExistence type="predicted"/>
<name>A0A1W2G8Y6_REIFA</name>
<reference evidence="2 3" key="1">
    <citation type="submission" date="2017-04" db="EMBL/GenBank/DDBJ databases">
        <authorList>
            <person name="Afonso C.L."/>
            <person name="Miller P.J."/>
            <person name="Scott M.A."/>
            <person name="Spackman E."/>
            <person name="Goraichik I."/>
            <person name="Dimitrov K.M."/>
            <person name="Suarez D.L."/>
            <person name="Swayne D.E."/>
        </authorList>
    </citation>
    <scope>NUCLEOTIDE SEQUENCE [LARGE SCALE GENOMIC DNA]</scope>
    <source>
        <strain evidence="2 3">DSM 26133</strain>
    </source>
</reference>
<dbReference type="PANTHER" id="PTHR36966">
    <property type="entry name" value="REP-ASSOCIATED TYROSINE TRANSPOSASE"/>
    <property type="match status" value="1"/>
</dbReference>
<dbReference type="AlphaFoldDB" id="A0A1W2G8Y6"/>
<dbReference type="Pfam" id="PF01797">
    <property type="entry name" value="Y1_Tnp"/>
    <property type="match status" value="1"/>
</dbReference>
<accession>A0A1W2G8Y6</accession>
<dbReference type="STRING" id="692418.SAMN04488029_1107"/>
<dbReference type="Gene3D" id="3.30.70.1290">
    <property type="entry name" value="Transposase IS200-like"/>
    <property type="match status" value="1"/>
</dbReference>
<feature type="domain" description="Transposase IS200-like" evidence="1">
    <location>
        <begin position="8"/>
        <end position="149"/>
    </location>
</feature>
<dbReference type="InterPro" id="IPR052715">
    <property type="entry name" value="RAYT_transposase"/>
</dbReference>
<dbReference type="InterPro" id="IPR036515">
    <property type="entry name" value="Transposase_17_sf"/>
</dbReference>
<evidence type="ECO:0000313" key="3">
    <source>
        <dbReference type="Proteomes" id="UP000192472"/>
    </source>
</evidence>
<evidence type="ECO:0000313" key="2">
    <source>
        <dbReference type="EMBL" id="SMD32756.1"/>
    </source>
</evidence>
<dbReference type="GO" id="GO:0043565">
    <property type="term" value="F:sequence-specific DNA binding"/>
    <property type="evidence" value="ECO:0007669"/>
    <property type="project" value="TreeGrafter"/>
</dbReference>
<evidence type="ECO:0000259" key="1">
    <source>
        <dbReference type="SMART" id="SM01321"/>
    </source>
</evidence>